<keyword evidence="9" id="KW-0812">Transmembrane</keyword>
<evidence type="ECO:0000256" key="7">
    <source>
        <dbReference type="ARBA" id="ARBA00023139"/>
    </source>
</evidence>
<dbReference type="PANTHER" id="PTHR30570">
    <property type="entry name" value="PERIPLASMIC PHOSPHATE BINDING COMPONENT OF PHOSPHATE ABC TRANSPORTER"/>
    <property type="match status" value="1"/>
</dbReference>
<evidence type="ECO:0000256" key="2">
    <source>
        <dbReference type="ARBA" id="ARBA00004193"/>
    </source>
</evidence>
<evidence type="ECO:0000256" key="4">
    <source>
        <dbReference type="ARBA" id="ARBA00011529"/>
    </source>
</evidence>
<proteinExistence type="inferred from homology"/>
<organism evidence="11 12">
    <name type="scientific">Lysinibacillus composti</name>
    <dbReference type="NCBI Taxonomy" id="720633"/>
    <lineage>
        <taxon>Bacteria</taxon>
        <taxon>Bacillati</taxon>
        <taxon>Bacillota</taxon>
        <taxon>Bacilli</taxon>
        <taxon>Bacillales</taxon>
        <taxon>Bacillaceae</taxon>
        <taxon>Lysinibacillus</taxon>
    </lineage>
</organism>
<comment type="similarity">
    <text evidence="3">Belongs to the PstS family.</text>
</comment>
<dbReference type="AlphaFoldDB" id="A0A3N9UIJ9"/>
<dbReference type="InterPro" id="IPR050811">
    <property type="entry name" value="Phosphate_ABC_transporter"/>
</dbReference>
<name>A0A3N9UIJ9_9BACI</name>
<reference evidence="11 12" key="1">
    <citation type="journal article" date="2013" name="J. Microbiol.">
        <title>Lysinibacillus chungkukjangi sp. nov., isolated from Chungkukjang, Korean fermented soybean food.</title>
        <authorList>
            <person name="Kim S.J."/>
            <person name="Jang Y.H."/>
            <person name="Hamada M."/>
            <person name="Ahn J.H."/>
            <person name="Weon H.Y."/>
            <person name="Suzuki K."/>
            <person name="Whang K.S."/>
            <person name="Kwon S.W."/>
        </authorList>
    </citation>
    <scope>NUCLEOTIDE SEQUENCE [LARGE SCALE GENOMIC DNA]</scope>
    <source>
        <strain evidence="11 12">MCCC 1A12701</strain>
    </source>
</reference>
<dbReference type="SUPFAM" id="SSF53850">
    <property type="entry name" value="Periplasmic binding protein-like II"/>
    <property type="match status" value="1"/>
</dbReference>
<accession>A0A3N9UIJ9</accession>
<evidence type="ECO:0000256" key="6">
    <source>
        <dbReference type="ARBA" id="ARBA00022729"/>
    </source>
</evidence>
<feature type="transmembrane region" description="Helical" evidence="9">
    <location>
        <begin position="7"/>
        <end position="31"/>
    </location>
</feature>
<dbReference type="InterPro" id="IPR024370">
    <property type="entry name" value="PBP_domain"/>
</dbReference>
<keyword evidence="9" id="KW-1133">Transmembrane helix</keyword>
<dbReference type="GO" id="GO:0006817">
    <property type="term" value="P:phosphate ion transport"/>
    <property type="evidence" value="ECO:0007669"/>
    <property type="project" value="UniProtKB-KW"/>
</dbReference>
<feature type="domain" description="PBP" evidence="10">
    <location>
        <begin position="133"/>
        <end position="371"/>
    </location>
</feature>
<dbReference type="RefSeq" id="WP_124763090.1">
    <property type="nucleotide sequence ID" value="NZ_JAFBDY010000002.1"/>
</dbReference>
<evidence type="ECO:0000259" key="10">
    <source>
        <dbReference type="Pfam" id="PF12849"/>
    </source>
</evidence>
<dbReference type="Gene3D" id="3.40.190.10">
    <property type="entry name" value="Periplasmic binding protein-like II"/>
    <property type="match status" value="2"/>
</dbReference>
<keyword evidence="8" id="KW-0449">Lipoprotein</keyword>
<keyword evidence="12" id="KW-1185">Reference proteome</keyword>
<feature type="transmembrane region" description="Helical" evidence="9">
    <location>
        <begin position="70"/>
        <end position="88"/>
    </location>
</feature>
<dbReference type="Proteomes" id="UP000274033">
    <property type="component" value="Unassembled WGS sequence"/>
</dbReference>
<comment type="subcellular location">
    <subcellularLocation>
        <location evidence="2">Cell membrane</location>
        <topology evidence="2">Lipid-anchor</topology>
    </subcellularLocation>
</comment>
<comment type="subunit">
    <text evidence="4">The complex is composed of two ATP-binding proteins (PstB), two transmembrane proteins (PstC and PstA) and a solute-binding protein (PstS).</text>
</comment>
<keyword evidence="6" id="KW-0732">Signal</keyword>
<evidence type="ECO:0000256" key="9">
    <source>
        <dbReference type="SAM" id="Phobius"/>
    </source>
</evidence>
<keyword evidence="7" id="KW-0564">Palmitate</keyword>
<dbReference type="Pfam" id="PF12849">
    <property type="entry name" value="PBP_like_2"/>
    <property type="match status" value="1"/>
</dbReference>
<keyword evidence="5" id="KW-0592">Phosphate transport</keyword>
<evidence type="ECO:0000313" key="11">
    <source>
        <dbReference type="EMBL" id="RQW75893.1"/>
    </source>
</evidence>
<dbReference type="EMBL" id="RRCT01000002">
    <property type="protein sequence ID" value="RQW75893.1"/>
    <property type="molecule type" value="Genomic_DNA"/>
</dbReference>
<evidence type="ECO:0000256" key="1">
    <source>
        <dbReference type="ARBA" id="ARBA00002841"/>
    </source>
</evidence>
<evidence type="ECO:0000313" key="12">
    <source>
        <dbReference type="Proteomes" id="UP000274033"/>
    </source>
</evidence>
<comment type="caution">
    <text evidence="11">The sequence shown here is derived from an EMBL/GenBank/DDBJ whole genome shotgun (WGS) entry which is preliminary data.</text>
</comment>
<evidence type="ECO:0000256" key="8">
    <source>
        <dbReference type="ARBA" id="ARBA00023288"/>
    </source>
</evidence>
<dbReference type="GO" id="GO:0005886">
    <property type="term" value="C:plasma membrane"/>
    <property type="evidence" value="ECO:0007669"/>
    <property type="project" value="UniProtKB-SubCell"/>
</dbReference>
<evidence type="ECO:0000256" key="5">
    <source>
        <dbReference type="ARBA" id="ARBA00022592"/>
    </source>
</evidence>
<dbReference type="PANTHER" id="PTHR30570:SF1">
    <property type="entry name" value="PHOSPHATE-BINDING PROTEIN PSTS"/>
    <property type="match status" value="1"/>
</dbReference>
<keyword evidence="9" id="KW-0472">Membrane</keyword>
<comment type="function">
    <text evidence="1">Part of the ABC transporter complex PstSACB involved in phosphate import.</text>
</comment>
<gene>
    <name evidence="11" type="ORF">EBB45_04565</name>
</gene>
<dbReference type="OrthoDB" id="9790048at2"/>
<evidence type="ECO:0000256" key="3">
    <source>
        <dbReference type="ARBA" id="ARBA00008725"/>
    </source>
</evidence>
<feature type="transmembrane region" description="Helical" evidence="9">
    <location>
        <begin position="37"/>
        <end position="58"/>
    </location>
</feature>
<protein>
    <recommendedName>
        <fullName evidence="10">PBP domain-containing protein</fullName>
    </recommendedName>
</protein>
<keyword evidence="5" id="KW-0813">Transport</keyword>
<sequence length="389" mass="43671">MNFKTYIIPIIYSILILVVLCFFTFFLLFFFTLFGQIHYISLIITIAILIYALLLAKVFQFLNTKKRKKAFGVVAIVAILLASILPIYHTLDAKIPTVEAEVSIYDYIPYTHDSKVVTLDEKSTLQLSGTLPKIDGATALYPLYSAIVQATYPEKQYEPYDSEIMVNTTPNAYDNLFNGTVDMIFVAAPSNSQMNRAEQLGLELELTPIGREAFVFFVHQKNLIDGLTMGQIKDIYSGKVSNWKDVGGANDSIRAFQRPEESGSQTALQTLMGDTPIMEAPTEDIASGMGGIINQVAQYKNYKNAIGFTFRFYSTEMVRNDQIKLLKINGVEPTKETIRNDDYPISSEFYIVTAGTKNPNVERLIDWVLSQQGQQLIEKVGYVPVGKTD</sequence>